<organism evidence="2 3">
    <name type="scientific">Paracraurococcus ruber</name>
    <dbReference type="NCBI Taxonomy" id="77675"/>
    <lineage>
        <taxon>Bacteria</taxon>
        <taxon>Pseudomonadati</taxon>
        <taxon>Pseudomonadota</taxon>
        <taxon>Alphaproteobacteria</taxon>
        <taxon>Acetobacterales</taxon>
        <taxon>Roseomonadaceae</taxon>
        <taxon>Paracraurococcus</taxon>
    </lineage>
</organism>
<evidence type="ECO:0000313" key="2">
    <source>
        <dbReference type="EMBL" id="MBK1658579.1"/>
    </source>
</evidence>
<accession>A0ABS1CXY2</accession>
<evidence type="ECO:0000313" key="3">
    <source>
        <dbReference type="Proteomes" id="UP000697995"/>
    </source>
</evidence>
<gene>
    <name evidence="2" type="ORF">CKO45_10080</name>
</gene>
<sequence length="96" mass="10945">MTKLRTTILAAIAALPLLGGAAQAHGWWAEGSGYGPPRPAYDPYWREREARRAWAEAERARDWARDAEFRRRAWEARHAWAPPPPPYGAPGWGPRW</sequence>
<dbReference type="Proteomes" id="UP000697995">
    <property type="component" value="Unassembled WGS sequence"/>
</dbReference>
<feature type="signal peptide" evidence="1">
    <location>
        <begin position="1"/>
        <end position="24"/>
    </location>
</feature>
<reference evidence="2 3" key="1">
    <citation type="journal article" date="2020" name="Microorganisms">
        <title>Osmotic Adaptation and Compatible Solute Biosynthesis of Phototrophic Bacteria as Revealed from Genome Analyses.</title>
        <authorList>
            <person name="Imhoff J.F."/>
            <person name="Rahn T."/>
            <person name="Kunzel S."/>
            <person name="Keller A."/>
            <person name="Neulinger S.C."/>
        </authorList>
    </citation>
    <scope>NUCLEOTIDE SEQUENCE [LARGE SCALE GENOMIC DNA]</scope>
    <source>
        <strain evidence="2 3">DSM 15382</strain>
    </source>
</reference>
<keyword evidence="3" id="KW-1185">Reference proteome</keyword>
<comment type="caution">
    <text evidence="2">The sequence shown here is derived from an EMBL/GenBank/DDBJ whole genome shotgun (WGS) entry which is preliminary data.</text>
</comment>
<proteinExistence type="predicted"/>
<protein>
    <submittedName>
        <fullName evidence="2">Uncharacterized protein</fullName>
    </submittedName>
</protein>
<dbReference type="RefSeq" id="WP_133221977.1">
    <property type="nucleotide sequence ID" value="NZ_NRSG01000058.1"/>
</dbReference>
<feature type="chain" id="PRO_5046740447" evidence="1">
    <location>
        <begin position="25"/>
        <end position="96"/>
    </location>
</feature>
<name>A0ABS1CXY2_9PROT</name>
<dbReference type="EMBL" id="NRSG01000058">
    <property type="protein sequence ID" value="MBK1658579.1"/>
    <property type="molecule type" value="Genomic_DNA"/>
</dbReference>
<evidence type="ECO:0000256" key="1">
    <source>
        <dbReference type="SAM" id="SignalP"/>
    </source>
</evidence>
<keyword evidence="1" id="KW-0732">Signal</keyword>